<protein>
    <submittedName>
        <fullName evidence="1">Uncharacterized protein</fullName>
    </submittedName>
</protein>
<evidence type="ECO:0000313" key="2">
    <source>
        <dbReference type="Proteomes" id="UP000688137"/>
    </source>
</evidence>
<reference evidence="1" key="1">
    <citation type="submission" date="2021-01" db="EMBL/GenBank/DDBJ databases">
        <authorList>
            <consortium name="Genoscope - CEA"/>
            <person name="William W."/>
        </authorList>
    </citation>
    <scope>NUCLEOTIDE SEQUENCE</scope>
</reference>
<comment type="caution">
    <text evidence="1">The sequence shown here is derived from an EMBL/GenBank/DDBJ whole genome shotgun (WGS) entry which is preliminary data.</text>
</comment>
<accession>A0A8S1KE48</accession>
<keyword evidence="2" id="KW-1185">Reference proteome</keyword>
<evidence type="ECO:0000313" key="1">
    <source>
        <dbReference type="EMBL" id="CAD8049144.1"/>
    </source>
</evidence>
<dbReference type="AlphaFoldDB" id="A0A8S1KE48"/>
<sequence length="109" mass="13145">MKKIEKKEYKQQNFDIIMTLKAIDFQEIAQSLQNVQLQQSSQENAIQQENLLDQGEKDDELREIQYFENSVEEQKMKGIIIIMRIFKIIRINQMNELMKKIMKMNNNDF</sequence>
<name>A0A8S1KE48_PARPR</name>
<dbReference type="EMBL" id="CAJJDM010000010">
    <property type="protein sequence ID" value="CAD8049144.1"/>
    <property type="molecule type" value="Genomic_DNA"/>
</dbReference>
<organism evidence="1 2">
    <name type="scientific">Paramecium primaurelia</name>
    <dbReference type="NCBI Taxonomy" id="5886"/>
    <lineage>
        <taxon>Eukaryota</taxon>
        <taxon>Sar</taxon>
        <taxon>Alveolata</taxon>
        <taxon>Ciliophora</taxon>
        <taxon>Intramacronucleata</taxon>
        <taxon>Oligohymenophorea</taxon>
        <taxon>Peniculida</taxon>
        <taxon>Parameciidae</taxon>
        <taxon>Paramecium</taxon>
    </lineage>
</organism>
<gene>
    <name evidence="1" type="ORF">PPRIM_AZ9-3.1.T0130257</name>
</gene>
<proteinExistence type="predicted"/>
<dbReference type="Proteomes" id="UP000688137">
    <property type="component" value="Unassembled WGS sequence"/>
</dbReference>